<evidence type="ECO:0000256" key="2">
    <source>
        <dbReference type="ARBA" id="ARBA00004569"/>
    </source>
</evidence>
<dbReference type="PANTHER" id="PTHR20900">
    <property type="entry name" value="NADH:UBIQUINONE OXIDOREDUCTASE B18-LIKE SUBUNIT"/>
    <property type="match status" value="1"/>
</dbReference>
<organism evidence="14">
    <name type="scientific">Arion vulgaris</name>
    <dbReference type="NCBI Taxonomy" id="1028688"/>
    <lineage>
        <taxon>Eukaryota</taxon>
        <taxon>Metazoa</taxon>
        <taxon>Spiralia</taxon>
        <taxon>Lophotrochozoa</taxon>
        <taxon>Mollusca</taxon>
        <taxon>Gastropoda</taxon>
        <taxon>Heterobranchia</taxon>
        <taxon>Euthyneura</taxon>
        <taxon>Panpulmonata</taxon>
        <taxon>Eupulmonata</taxon>
        <taxon>Stylommatophora</taxon>
        <taxon>Helicina</taxon>
        <taxon>Arionoidea</taxon>
        <taxon>Arionidae</taxon>
        <taxon>Arion</taxon>
    </lineage>
</organism>
<dbReference type="GO" id="GO:0005758">
    <property type="term" value="C:mitochondrial intermembrane space"/>
    <property type="evidence" value="ECO:0007669"/>
    <property type="project" value="UniProtKB-SubCell"/>
</dbReference>
<comment type="subcellular location">
    <subcellularLocation>
        <location evidence="3">Mitochondrion inner membrane</location>
        <topology evidence="3">Peripheral membrane protein</topology>
    </subcellularLocation>
    <subcellularLocation>
        <location evidence="2">Mitochondrion intermembrane space</location>
    </subcellularLocation>
</comment>
<keyword evidence="11" id="KW-0472">Membrane</keyword>
<dbReference type="AlphaFoldDB" id="A0A0B7A071"/>
<feature type="compositionally biased region" description="Basic and acidic residues" evidence="13">
    <location>
        <begin position="117"/>
        <end position="126"/>
    </location>
</feature>
<comment type="function">
    <text evidence="1">Accessory subunit of the mitochondrial membrane respiratory chain NADH dehydrogenase (Complex I), that is believed not to be involved in catalysis. Complex I functions in the transfer of electrons from NADH to the respiratory chain. The immediate electron acceptor for the enzyme is believed to be ubiquinone.</text>
</comment>
<evidence type="ECO:0000256" key="4">
    <source>
        <dbReference type="ARBA" id="ARBA00008006"/>
    </source>
</evidence>
<evidence type="ECO:0000256" key="12">
    <source>
        <dbReference type="ARBA" id="ARBA00023157"/>
    </source>
</evidence>
<sequence>MGNVWYTYVSHPDTAPDFRSPPTFDPLYGFPNGRQERKIKATREELDKANIPLNRRDYCVDHFLALTKCRQEYITKLSSPCSHYLHEWEHCLFEDTTLRVKEWERERRLKERAKRKAEREKLEAME</sequence>
<proteinExistence type="inferred from homology"/>
<protein>
    <recommendedName>
        <fullName evidence="5">NADH dehydrogenase [ubiquinone] 1 beta subcomplex subunit 7</fullName>
    </recommendedName>
</protein>
<dbReference type="PANTHER" id="PTHR20900:SF0">
    <property type="entry name" value="NADH DEHYDROGENASE [UBIQUINONE] 1 BETA SUBCOMPLEX SUBUNIT 7"/>
    <property type="match status" value="1"/>
</dbReference>
<keyword evidence="9" id="KW-0249">Electron transport</keyword>
<comment type="similarity">
    <text evidence="4">Belongs to the complex I NDUFB7 subunit family.</text>
</comment>
<dbReference type="InterPro" id="IPR008698">
    <property type="entry name" value="NDUB7"/>
</dbReference>
<evidence type="ECO:0000256" key="7">
    <source>
        <dbReference type="ARBA" id="ARBA00022660"/>
    </source>
</evidence>
<keyword evidence="7" id="KW-0679">Respiratory chain</keyword>
<dbReference type="Pfam" id="PF05676">
    <property type="entry name" value="NDUF_B7"/>
    <property type="match status" value="1"/>
</dbReference>
<evidence type="ECO:0000256" key="8">
    <source>
        <dbReference type="ARBA" id="ARBA00022792"/>
    </source>
</evidence>
<accession>A0A0B7A071</accession>
<gene>
    <name evidence="14" type="primary">ORF90525</name>
</gene>
<reference evidence="14" key="1">
    <citation type="submission" date="2014-12" db="EMBL/GenBank/DDBJ databases">
        <title>Insight into the proteome of Arion vulgaris.</title>
        <authorList>
            <person name="Aradska J."/>
            <person name="Bulat T."/>
            <person name="Smidak R."/>
            <person name="Sarate P."/>
            <person name="Gangsoo J."/>
            <person name="Sialana F."/>
            <person name="Bilban M."/>
            <person name="Lubec G."/>
        </authorList>
    </citation>
    <scope>NUCLEOTIDE SEQUENCE</scope>
    <source>
        <tissue evidence="14">Skin</tissue>
    </source>
</reference>
<dbReference type="GO" id="GO:0005743">
    <property type="term" value="C:mitochondrial inner membrane"/>
    <property type="evidence" value="ECO:0007669"/>
    <property type="project" value="UniProtKB-SubCell"/>
</dbReference>
<evidence type="ECO:0000256" key="3">
    <source>
        <dbReference type="ARBA" id="ARBA00004637"/>
    </source>
</evidence>
<evidence type="ECO:0000256" key="6">
    <source>
        <dbReference type="ARBA" id="ARBA00022448"/>
    </source>
</evidence>
<evidence type="ECO:0000256" key="11">
    <source>
        <dbReference type="ARBA" id="ARBA00023136"/>
    </source>
</evidence>
<evidence type="ECO:0000256" key="10">
    <source>
        <dbReference type="ARBA" id="ARBA00023128"/>
    </source>
</evidence>
<evidence type="ECO:0000256" key="1">
    <source>
        <dbReference type="ARBA" id="ARBA00003195"/>
    </source>
</evidence>
<evidence type="ECO:0000313" key="14">
    <source>
        <dbReference type="EMBL" id="CEK74309.1"/>
    </source>
</evidence>
<keyword evidence="12" id="KW-1015">Disulfide bond</keyword>
<evidence type="ECO:0000256" key="9">
    <source>
        <dbReference type="ARBA" id="ARBA00022982"/>
    </source>
</evidence>
<dbReference type="EMBL" id="HACG01027444">
    <property type="protein sequence ID" value="CEK74309.1"/>
    <property type="molecule type" value="Transcribed_RNA"/>
</dbReference>
<keyword evidence="10" id="KW-0496">Mitochondrion</keyword>
<feature type="region of interest" description="Disordered" evidence="13">
    <location>
        <begin position="107"/>
        <end position="126"/>
    </location>
</feature>
<keyword evidence="6" id="KW-0813">Transport</keyword>
<evidence type="ECO:0000256" key="13">
    <source>
        <dbReference type="SAM" id="MobiDB-lite"/>
    </source>
</evidence>
<keyword evidence="8" id="KW-0999">Mitochondrion inner membrane</keyword>
<name>A0A0B7A071_9EUPU</name>
<evidence type="ECO:0000256" key="5">
    <source>
        <dbReference type="ARBA" id="ARBA00018677"/>
    </source>
</evidence>